<evidence type="ECO:0000259" key="9">
    <source>
        <dbReference type="Pfam" id="PF25019"/>
    </source>
</evidence>
<dbReference type="OMA" id="INIRGHI"/>
<organism evidence="10 11">
    <name type="scientific">Cajanus cajan</name>
    <name type="common">Pigeon pea</name>
    <name type="synonym">Cajanus indicus</name>
    <dbReference type="NCBI Taxonomy" id="3821"/>
    <lineage>
        <taxon>Eukaryota</taxon>
        <taxon>Viridiplantae</taxon>
        <taxon>Streptophyta</taxon>
        <taxon>Embryophyta</taxon>
        <taxon>Tracheophyta</taxon>
        <taxon>Spermatophyta</taxon>
        <taxon>Magnoliopsida</taxon>
        <taxon>eudicotyledons</taxon>
        <taxon>Gunneridae</taxon>
        <taxon>Pentapetalae</taxon>
        <taxon>rosids</taxon>
        <taxon>fabids</taxon>
        <taxon>Fabales</taxon>
        <taxon>Fabaceae</taxon>
        <taxon>Papilionoideae</taxon>
        <taxon>50 kb inversion clade</taxon>
        <taxon>NPAAA clade</taxon>
        <taxon>indigoferoid/millettioid clade</taxon>
        <taxon>Phaseoleae</taxon>
        <taxon>Cajanus</taxon>
    </lineage>
</organism>
<dbReference type="FunFam" id="3.40.50.300:FF:001091">
    <property type="entry name" value="Probable disease resistance protein At1g61300"/>
    <property type="match status" value="1"/>
</dbReference>
<dbReference type="AlphaFoldDB" id="A0A151QQ26"/>
<name>A0A151QQ26_CAJCA</name>
<dbReference type="Gene3D" id="1.10.8.430">
    <property type="entry name" value="Helical domain of apoptotic protease-activating factors"/>
    <property type="match status" value="1"/>
</dbReference>
<evidence type="ECO:0000259" key="8">
    <source>
        <dbReference type="Pfam" id="PF23559"/>
    </source>
</evidence>
<dbReference type="PRINTS" id="PR00364">
    <property type="entry name" value="DISEASERSIST"/>
</dbReference>
<dbReference type="PANTHER" id="PTHR36766:SF40">
    <property type="entry name" value="DISEASE RESISTANCE PROTEIN RGA3"/>
    <property type="match status" value="1"/>
</dbReference>
<evidence type="ECO:0000256" key="2">
    <source>
        <dbReference type="ARBA" id="ARBA00022737"/>
    </source>
</evidence>
<keyword evidence="1" id="KW-0433">Leucine-rich repeat</keyword>
<evidence type="ECO:0000313" key="10">
    <source>
        <dbReference type="EMBL" id="KYP32407.1"/>
    </source>
</evidence>
<reference evidence="10" key="1">
    <citation type="journal article" date="2012" name="Nat. Biotechnol.">
        <title>Draft genome sequence of pigeonpea (Cajanus cajan), an orphan legume crop of resource-poor farmers.</title>
        <authorList>
            <person name="Varshney R.K."/>
            <person name="Chen W."/>
            <person name="Li Y."/>
            <person name="Bharti A.K."/>
            <person name="Saxena R.K."/>
            <person name="Schlueter J.A."/>
            <person name="Donoghue M.T."/>
            <person name="Azam S."/>
            <person name="Fan G."/>
            <person name="Whaley A.M."/>
            <person name="Farmer A.D."/>
            <person name="Sheridan J."/>
            <person name="Iwata A."/>
            <person name="Tuteja R."/>
            <person name="Penmetsa R.V."/>
            <person name="Wu W."/>
            <person name="Upadhyaya H.D."/>
            <person name="Yang S.P."/>
            <person name="Shah T."/>
            <person name="Saxena K.B."/>
            <person name="Michael T."/>
            <person name="McCombie W.R."/>
            <person name="Yang B."/>
            <person name="Zhang G."/>
            <person name="Yang H."/>
            <person name="Wang J."/>
            <person name="Spillane C."/>
            <person name="Cook D.R."/>
            <person name="May G.D."/>
            <person name="Xu X."/>
            <person name="Jackson S.A."/>
        </authorList>
    </citation>
    <scope>NUCLEOTIDE SEQUENCE [LARGE SCALE GENOMIC DNA]</scope>
</reference>
<keyword evidence="3" id="KW-0547">Nucleotide-binding</keyword>
<dbReference type="InterPro" id="IPR002182">
    <property type="entry name" value="NB-ARC"/>
</dbReference>
<feature type="domain" description="R13L1/DRL21-like LRR repeat region" evidence="9">
    <location>
        <begin position="695"/>
        <end position="819"/>
    </location>
</feature>
<dbReference type="GO" id="GO:0051707">
    <property type="term" value="P:response to other organism"/>
    <property type="evidence" value="ECO:0007669"/>
    <property type="project" value="UniProtKB-ARBA"/>
</dbReference>
<keyword evidence="5" id="KW-0067">ATP-binding</keyword>
<evidence type="ECO:0000256" key="3">
    <source>
        <dbReference type="ARBA" id="ARBA00022741"/>
    </source>
</evidence>
<dbReference type="Gene3D" id="1.20.5.4130">
    <property type="match status" value="1"/>
</dbReference>
<gene>
    <name evidence="10" type="ORF">KK1_046927</name>
</gene>
<feature type="domain" description="Disease resistance protein winged helix" evidence="8">
    <location>
        <begin position="436"/>
        <end position="504"/>
    </location>
</feature>
<protein>
    <submittedName>
        <fullName evidence="10">Disease resistance RPP13-like protein 1</fullName>
    </submittedName>
</protein>
<dbReference type="Gramene" id="C.cajan_45521.t">
    <property type="protein sequence ID" value="C.cajan_45521.t"/>
    <property type="gene ID" value="C.cajan_45521"/>
</dbReference>
<dbReference type="GO" id="GO:0006952">
    <property type="term" value="P:defense response"/>
    <property type="evidence" value="ECO:0007669"/>
    <property type="project" value="UniProtKB-KW"/>
</dbReference>
<evidence type="ECO:0000259" key="6">
    <source>
        <dbReference type="Pfam" id="PF00931"/>
    </source>
</evidence>
<dbReference type="Proteomes" id="UP000075243">
    <property type="component" value="Unassembled WGS sequence"/>
</dbReference>
<dbReference type="InterPro" id="IPR036388">
    <property type="entry name" value="WH-like_DNA-bd_sf"/>
</dbReference>
<keyword evidence="11" id="KW-1185">Reference proteome</keyword>
<dbReference type="InterPro" id="IPR041118">
    <property type="entry name" value="Rx_N"/>
</dbReference>
<dbReference type="PANTHER" id="PTHR36766">
    <property type="entry name" value="PLANT BROAD-SPECTRUM MILDEW RESISTANCE PROTEIN RPW8"/>
    <property type="match status" value="1"/>
</dbReference>
<dbReference type="FunFam" id="1.10.10.10:FF:000322">
    <property type="entry name" value="Probable disease resistance protein At1g63360"/>
    <property type="match status" value="1"/>
</dbReference>
<dbReference type="Gene3D" id="3.80.10.10">
    <property type="entry name" value="Ribonuclease Inhibitor"/>
    <property type="match status" value="3"/>
</dbReference>
<dbReference type="InterPro" id="IPR027417">
    <property type="entry name" value="P-loop_NTPase"/>
</dbReference>
<feature type="domain" description="NB-ARC" evidence="6">
    <location>
        <begin position="188"/>
        <end position="354"/>
    </location>
</feature>
<dbReference type="Gene3D" id="1.10.10.10">
    <property type="entry name" value="Winged helix-like DNA-binding domain superfamily/Winged helix DNA-binding domain"/>
    <property type="match status" value="1"/>
</dbReference>
<proteinExistence type="predicted"/>
<feature type="domain" description="Disease resistance N-terminal" evidence="7">
    <location>
        <begin position="9"/>
        <end position="97"/>
    </location>
</feature>
<dbReference type="InterPro" id="IPR056789">
    <property type="entry name" value="LRR_R13L1-DRL21"/>
</dbReference>
<evidence type="ECO:0000256" key="5">
    <source>
        <dbReference type="ARBA" id="ARBA00022840"/>
    </source>
</evidence>
<keyword evidence="4" id="KW-0611">Plant defense</keyword>
<dbReference type="InterPro" id="IPR058922">
    <property type="entry name" value="WHD_DRP"/>
</dbReference>
<dbReference type="InterPro" id="IPR042197">
    <property type="entry name" value="Apaf_helical"/>
</dbReference>
<dbReference type="GO" id="GO:0043531">
    <property type="term" value="F:ADP binding"/>
    <property type="evidence" value="ECO:0007669"/>
    <property type="project" value="InterPro"/>
</dbReference>
<dbReference type="GO" id="GO:0005524">
    <property type="term" value="F:ATP binding"/>
    <property type="evidence" value="ECO:0007669"/>
    <property type="project" value="UniProtKB-KW"/>
</dbReference>
<dbReference type="Pfam" id="PF00931">
    <property type="entry name" value="NB-ARC"/>
    <property type="match status" value="1"/>
</dbReference>
<keyword evidence="2" id="KW-0677">Repeat</keyword>
<evidence type="ECO:0000259" key="7">
    <source>
        <dbReference type="Pfam" id="PF18052"/>
    </source>
</evidence>
<evidence type="ECO:0000313" key="11">
    <source>
        <dbReference type="Proteomes" id="UP000075243"/>
    </source>
</evidence>
<dbReference type="Pfam" id="PF23559">
    <property type="entry name" value="WHD_DRP"/>
    <property type="match status" value="1"/>
</dbReference>
<dbReference type="EMBL" id="KQ485302">
    <property type="protein sequence ID" value="KYP32407.1"/>
    <property type="molecule type" value="Genomic_DNA"/>
</dbReference>
<dbReference type="InterPro" id="IPR032675">
    <property type="entry name" value="LRR_dom_sf"/>
</dbReference>
<dbReference type="SUPFAM" id="SSF52058">
    <property type="entry name" value="L domain-like"/>
    <property type="match status" value="2"/>
</dbReference>
<sequence length="1155" mass="132127">MEALFGGAFLSAFLQVAFDRLASRQVLDFFRKKKLDENLLKKLKRKLRSIDALADDAELQQFRDQRVRAWLLDVKDAVFEAEDLLDEIYELSKCQVEAESQAQSIDSQVWNFNFSISSVSLLNNENEIETRMTQILDDLDELANQGTHLGLKPKLGSKEPSCVSQKLPSTSFIIESVIYGRDDDKKIICSWLTSDTDNHNKLSILSIVGMGGVGKTTLAQHAYNNPIIEGKFDIKAWVCVSDDFDVFKVTRTILEAITKATDDSRDLQMVHERLKEKLSGKKFLLVLDDVWNEKKDKWEAVHTPLIDCGAHGSRILVTTRSKKVASIIRSKEHHLTQLQEDYCWQLFEKHAFQNANPPPSPDFKEIGMKIVGKCKGLPLALKTMGSLLHNKPILEWKNVMQSEIWELEDIDIVPALALSYHHLPSHLKRCFAYCSLFPKDYLFNKEFLIQVWMTQKFLECSQQSKSPEEIGEQYFNDLLSRSFFQQSSGEEKCFVMHDLLNDLATYVSKDICFRLEVDHGKSIPKITRHLSFPVDKGQCFDGYETLHDIERLRTFMPTTKLRGIHYNRWHCKMSLHELFSKLKFLRFLSLSHYVLSEVPDSVGNLMHLCSLDLSNTGIVKLPESTCSLSNLQILKLNNCKYLKKLPSSFHKLIKLRRLELIYTHLREVPTRLGQLKNLQILMSSFCVGESKGFTIQQLGELNLHGRLQIQNLRDIQNPSEVLALDLTNKTQLVGIDFVWIQTWRSSYPRKEDAIIIDNLKPPKHLEQLLIKGYGGTQFPSWLFDNSLSNVVSLSLHGCNFCQRLPPLGRLSFLKFLQIFGLDKIVSIDVDFYGSRSSSFPSLESLKISGMKNWEKWECEDVTGAFPRLQDISISICPKLKRHLPKQLLCLKRLSIISCEQLFEGKLIYERQEVVDINIRGHIMEACGCKSSLMTFPLDIFPTLRSLELSRCHSLRIISQEHTHDHLKNLKIWECPQFESLPQCMHISLPSLEDLCIEDSFPPNLKTLSLHNCSKLMASIKEACALIVNPSLKYLYIEKLDHVECFPDEGLLPVSLTSLWIENCQNLKNVDYKGLFHLSSLEKIKLVPRHCPNIQCLPDNGLPESISRLRISGSPLLKQCCGSPEGQDHGKIAHIQDVAYETDSDSDSDSEFSDSD</sequence>
<accession>A0A151QQ26</accession>
<dbReference type="Gene3D" id="3.40.50.300">
    <property type="entry name" value="P-loop containing nucleotide triphosphate hydrolases"/>
    <property type="match status" value="1"/>
</dbReference>
<dbReference type="Pfam" id="PF18052">
    <property type="entry name" value="Rx_N"/>
    <property type="match status" value="1"/>
</dbReference>
<evidence type="ECO:0000256" key="1">
    <source>
        <dbReference type="ARBA" id="ARBA00022614"/>
    </source>
</evidence>
<dbReference type="SUPFAM" id="SSF52540">
    <property type="entry name" value="P-loop containing nucleoside triphosphate hydrolases"/>
    <property type="match status" value="1"/>
</dbReference>
<evidence type="ECO:0000256" key="4">
    <source>
        <dbReference type="ARBA" id="ARBA00022821"/>
    </source>
</evidence>
<dbReference type="Pfam" id="PF25019">
    <property type="entry name" value="LRR_R13L1-DRL21"/>
    <property type="match status" value="1"/>
</dbReference>